<proteinExistence type="predicted"/>
<sequence length="96" mass="10970">MNVDQVHILQCDIYITKDEFVDLDRLRNFTISGLGASDMSAAMIKFVKDPEVEAAIVITDGDIDYPDQPLPYSVLWMLSRSDYNNFKPEYGHIINI</sequence>
<feature type="non-terminal residue" evidence="2">
    <location>
        <position position="96"/>
    </location>
</feature>
<organism evidence="2 3">
    <name type="scientific">Candidatus Magnetoglobus multicellularis str. Araruama</name>
    <dbReference type="NCBI Taxonomy" id="890399"/>
    <lineage>
        <taxon>Bacteria</taxon>
        <taxon>Pseudomonadati</taxon>
        <taxon>Thermodesulfobacteriota</taxon>
        <taxon>Desulfobacteria</taxon>
        <taxon>Desulfobacterales</taxon>
        <taxon>Desulfobacteraceae</taxon>
        <taxon>Candidatus Magnetoglobus</taxon>
    </lineage>
</organism>
<evidence type="ECO:0000313" key="3">
    <source>
        <dbReference type="Proteomes" id="UP000189670"/>
    </source>
</evidence>
<comment type="caution">
    <text evidence="2">The sequence shown here is derived from an EMBL/GenBank/DDBJ whole genome shotgun (WGS) entry which is preliminary data.</text>
</comment>
<name>A0A1V1NUH7_9BACT</name>
<dbReference type="Proteomes" id="UP000189670">
    <property type="component" value="Unassembled WGS sequence"/>
</dbReference>
<evidence type="ECO:0000259" key="1">
    <source>
        <dbReference type="Pfam" id="PF09967"/>
    </source>
</evidence>
<gene>
    <name evidence="2" type="ORF">OMM_13170</name>
</gene>
<dbReference type="InterPro" id="IPR018698">
    <property type="entry name" value="VWA-like_dom"/>
</dbReference>
<dbReference type="EMBL" id="ATBP01002195">
    <property type="protein sequence ID" value="ETR66156.1"/>
    <property type="molecule type" value="Genomic_DNA"/>
</dbReference>
<accession>A0A1V1NUH7</accession>
<reference evidence="3" key="1">
    <citation type="submission" date="2012-11" db="EMBL/GenBank/DDBJ databases">
        <authorList>
            <person name="Lucero-Rivera Y.E."/>
            <person name="Tovar-Ramirez D."/>
        </authorList>
    </citation>
    <scope>NUCLEOTIDE SEQUENCE [LARGE SCALE GENOMIC DNA]</scope>
    <source>
        <strain evidence="3">Araruama</strain>
    </source>
</reference>
<dbReference type="Pfam" id="PF09967">
    <property type="entry name" value="DUF2201"/>
    <property type="match status" value="1"/>
</dbReference>
<protein>
    <recommendedName>
        <fullName evidence="1">VWA-like domain-containing protein</fullName>
    </recommendedName>
</protein>
<dbReference type="AlphaFoldDB" id="A0A1V1NUH7"/>
<feature type="domain" description="VWA-like" evidence="1">
    <location>
        <begin position="4"/>
        <end position="96"/>
    </location>
</feature>
<evidence type="ECO:0000313" key="2">
    <source>
        <dbReference type="EMBL" id="ETR66156.1"/>
    </source>
</evidence>